<proteinExistence type="predicted"/>
<dbReference type="InterPro" id="IPR015422">
    <property type="entry name" value="PyrdxlP-dep_Trfase_small"/>
</dbReference>
<dbReference type="SUPFAM" id="SSF53383">
    <property type="entry name" value="PLP-dependent transferases"/>
    <property type="match status" value="1"/>
</dbReference>
<evidence type="ECO:0000256" key="3">
    <source>
        <dbReference type="ARBA" id="ARBA00022679"/>
    </source>
</evidence>
<dbReference type="AlphaFoldDB" id="A0A537J683"/>
<name>A0A537J683_9BACT</name>
<dbReference type="Gene3D" id="3.40.640.10">
    <property type="entry name" value="Type I PLP-dependent aspartate aminotransferase-like (Major domain)"/>
    <property type="match status" value="1"/>
</dbReference>
<comment type="cofactor">
    <cofactor evidence="1">
        <name>pyridoxal 5'-phosphate</name>
        <dbReference type="ChEBI" id="CHEBI:597326"/>
    </cofactor>
</comment>
<dbReference type="PANTHER" id="PTHR42832">
    <property type="entry name" value="AMINO ACID AMINOTRANSFERASE"/>
    <property type="match status" value="1"/>
</dbReference>
<dbReference type="Proteomes" id="UP000320048">
    <property type="component" value="Unassembled WGS sequence"/>
</dbReference>
<evidence type="ECO:0000256" key="2">
    <source>
        <dbReference type="ARBA" id="ARBA00022576"/>
    </source>
</evidence>
<dbReference type="InterPro" id="IPR050881">
    <property type="entry name" value="LL-DAP_aminotransferase"/>
</dbReference>
<organism evidence="5 6">
    <name type="scientific">Candidatus Segetimicrobium genomatis</name>
    <dbReference type="NCBI Taxonomy" id="2569760"/>
    <lineage>
        <taxon>Bacteria</taxon>
        <taxon>Bacillati</taxon>
        <taxon>Candidatus Sysuimicrobiota</taxon>
        <taxon>Candidatus Sysuimicrobiia</taxon>
        <taxon>Candidatus Sysuimicrobiales</taxon>
        <taxon>Candidatus Segetimicrobiaceae</taxon>
        <taxon>Candidatus Segetimicrobium</taxon>
    </lineage>
</organism>
<dbReference type="Pfam" id="PF00155">
    <property type="entry name" value="Aminotran_1_2"/>
    <property type="match status" value="1"/>
</dbReference>
<evidence type="ECO:0000313" key="5">
    <source>
        <dbReference type="EMBL" id="TMI78862.1"/>
    </source>
</evidence>
<dbReference type="GO" id="GO:0008483">
    <property type="term" value="F:transaminase activity"/>
    <property type="evidence" value="ECO:0007669"/>
    <property type="project" value="UniProtKB-KW"/>
</dbReference>
<gene>
    <name evidence="5" type="ORF">E6H04_11680</name>
</gene>
<protein>
    <submittedName>
        <fullName evidence="5">Aminotransferase class I/II-fold pyridoxal phosphate-dependent enzyme</fullName>
    </submittedName>
</protein>
<comment type="caution">
    <text evidence="5">The sequence shown here is derived from an EMBL/GenBank/DDBJ whole genome shotgun (WGS) entry which is preliminary data.</text>
</comment>
<keyword evidence="2 5" id="KW-0032">Aminotransferase</keyword>
<reference evidence="5 6" key="1">
    <citation type="journal article" date="2019" name="Nat. Microbiol.">
        <title>Mediterranean grassland soil C-N compound turnover is dependent on rainfall and depth, and is mediated by genomically divergent microorganisms.</title>
        <authorList>
            <person name="Diamond S."/>
            <person name="Andeer P.F."/>
            <person name="Li Z."/>
            <person name="Crits-Christoph A."/>
            <person name="Burstein D."/>
            <person name="Anantharaman K."/>
            <person name="Lane K.R."/>
            <person name="Thomas B.C."/>
            <person name="Pan C."/>
            <person name="Northen T.R."/>
            <person name="Banfield J.F."/>
        </authorList>
    </citation>
    <scope>NUCLEOTIDE SEQUENCE [LARGE SCALE GENOMIC DNA]</scope>
    <source>
        <strain evidence="5">NP_7</strain>
    </source>
</reference>
<dbReference type="InterPro" id="IPR015421">
    <property type="entry name" value="PyrdxlP-dep_Trfase_major"/>
</dbReference>
<dbReference type="InterPro" id="IPR004839">
    <property type="entry name" value="Aminotransferase_I/II_large"/>
</dbReference>
<dbReference type="InterPro" id="IPR015424">
    <property type="entry name" value="PyrdxlP-dep_Trfase"/>
</dbReference>
<evidence type="ECO:0000256" key="1">
    <source>
        <dbReference type="ARBA" id="ARBA00001933"/>
    </source>
</evidence>
<evidence type="ECO:0000259" key="4">
    <source>
        <dbReference type="Pfam" id="PF00155"/>
    </source>
</evidence>
<dbReference type="CDD" id="cd00609">
    <property type="entry name" value="AAT_like"/>
    <property type="match status" value="1"/>
</dbReference>
<dbReference type="NCBIfam" id="NF006756">
    <property type="entry name" value="PRK09276.1"/>
    <property type="match status" value="1"/>
</dbReference>
<dbReference type="GO" id="GO:0030170">
    <property type="term" value="F:pyridoxal phosphate binding"/>
    <property type="evidence" value="ECO:0007669"/>
    <property type="project" value="InterPro"/>
</dbReference>
<sequence>MNLARRMRSIPPYLFAELDRKRAALRAKGVDVINLGIGDPDLPTPPHIIDALAAAARDPATHAYPPYEGTREFRQAVAGWYGRRFGVTLDPDREVLALIGSKEGLAHIPWVFVDPGDPVLVSDPGYPVYAVATLMAEGEPVPVPLDPARGWLPDLSAIPDAIARRARVFFLNYPNNPTGATADLAFFEDVVAFARRWDILVVHDNTYSEIAYEGYRPPSFLQAPGAMEVGIEFHSLSKTYCMTGWRLGFAVGNREAVQALATLKTNIDSGQFTAIQVAGCAALTGPQDAVRERVARWERRRNMAVEGLRAAGLDVPMPKATFYLWIPVPPGFDSVGFAAHLLEHAGVVVTPGIGYGTRGSGYIRISLTAPDERIAEAIQRIGDRLGVPAPRALR</sequence>
<keyword evidence="3 5" id="KW-0808">Transferase</keyword>
<evidence type="ECO:0000313" key="6">
    <source>
        <dbReference type="Proteomes" id="UP000320048"/>
    </source>
</evidence>
<dbReference type="PANTHER" id="PTHR42832:SF3">
    <property type="entry name" value="L-GLUTAMINE--4-(METHYLSULFANYL)-2-OXOBUTANOATE AMINOTRANSFERASE"/>
    <property type="match status" value="1"/>
</dbReference>
<feature type="domain" description="Aminotransferase class I/classII large" evidence="4">
    <location>
        <begin position="31"/>
        <end position="381"/>
    </location>
</feature>
<accession>A0A537J683</accession>
<dbReference type="Gene3D" id="3.90.1150.10">
    <property type="entry name" value="Aspartate Aminotransferase, domain 1"/>
    <property type="match status" value="1"/>
</dbReference>
<dbReference type="EMBL" id="VBAO01000336">
    <property type="protein sequence ID" value="TMI78862.1"/>
    <property type="molecule type" value="Genomic_DNA"/>
</dbReference>